<accession>A0A6H1U5S2</accession>
<dbReference type="InterPro" id="IPR051289">
    <property type="entry name" value="LAGLIDADG_Endonuclease"/>
</dbReference>
<gene>
    <name evidence="2" type="primary">orf248</name>
</gene>
<dbReference type="SUPFAM" id="SSF55608">
    <property type="entry name" value="Homing endonucleases"/>
    <property type="match status" value="1"/>
</dbReference>
<dbReference type="AlphaFoldDB" id="A0A6H1U5S2"/>
<dbReference type="GeneID" id="54595829"/>
<dbReference type="Pfam" id="PF00961">
    <property type="entry name" value="LAGLIDADG_1"/>
    <property type="match status" value="1"/>
</dbReference>
<feature type="domain" description="Homing endonuclease LAGLIDADG" evidence="1">
    <location>
        <begin position="55"/>
        <end position="140"/>
    </location>
</feature>
<dbReference type="RefSeq" id="YP_009773755.1">
    <property type="nucleotide sequence ID" value="NC_047431.1"/>
</dbReference>
<keyword evidence="2" id="KW-0934">Plastid</keyword>
<name>A0A6H1U5S2_9CHLO</name>
<organism evidence="2">
    <name type="scientific">Chaetophoropsis polyrhiza</name>
    <dbReference type="NCBI Taxonomy" id="2079440"/>
    <lineage>
        <taxon>Eukaryota</taxon>
        <taxon>Viridiplantae</taxon>
        <taxon>Chlorophyta</taxon>
        <taxon>core chlorophytes</taxon>
        <taxon>Chlorophyceae</taxon>
        <taxon>OCC clade</taxon>
        <taxon>Chaetophorales</taxon>
        <taxon>Chaetophoraceae</taxon>
        <taxon>Chaetophoropsis</taxon>
    </lineage>
</organism>
<dbReference type="EMBL" id="MN701587">
    <property type="protein sequence ID" value="QIZ74248.1"/>
    <property type="molecule type" value="Genomic_DNA"/>
</dbReference>
<dbReference type="PANTHER" id="PTHR36181">
    <property type="entry name" value="INTRON-ENCODED ENDONUCLEASE AI3-RELATED"/>
    <property type="match status" value="1"/>
</dbReference>
<proteinExistence type="predicted"/>
<dbReference type="Gene3D" id="3.10.28.10">
    <property type="entry name" value="Homing endonucleases"/>
    <property type="match status" value="1"/>
</dbReference>
<dbReference type="GO" id="GO:0005739">
    <property type="term" value="C:mitochondrion"/>
    <property type="evidence" value="ECO:0007669"/>
    <property type="project" value="UniProtKB-ARBA"/>
</dbReference>
<dbReference type="InterPro" id="IPR004860">
    <property type="entry name" value="LAGLIDADG_dom"/>
</dbReference>
<dbReference type="InterPro" id="IPR027434">
    <property type="entry name" value="Homing_endonucl"/>
</dbReference>
<geneLocation type="chloroplast" evidence="2"/>
<sequence length="218" mass="25103">MIQPGEKIPQEVLEQLQEANKRFSKHKKFQLYLQDLRNIFKITPVAVSTESKLYLAGFIGGEGLLNVSAKKQDSAAMGLVLDPEFSITQHMNGVGTLYLALEVFQTGRLSYKAQSNATLVFRIDNRQSLQEKVLPYIRNYVFPYCSEALKIRVVQFQNLLNLFDQKAHLRFDSFTNEILPIWHAMRKQIGQSNQTLPDLISAQNYVRDFLKKKNNFKS</sequence>
<dbReference type="GO" id="GO:0004519">
    <property type="term" value="F:endonuclease activity"/>
    <property type="evidence" value="ECO:0007669"/>
    <property type="project" value="InterPro"/>
</dbReference>
<reference evidence="2" key="1">
    <citation type="submission" date="2019-11" db="EMBL/GenBank/DDBJ databases">
        <title>The Chloroplast Genome of the Green Alga Stigeoclonium polyrhizum.</title>
        <authorList>
            <person name="Liu B."/>
        </authorList>
    </citation>
    <scope>NUCLEOTIDE SEQUENCE</scope>
</reference>
<protein>
    <recommendedName>
        <fullName evidence="1">Homing endonuclease LAGLIDADG domain-containing protein</fullName>
    </recommendedName>
</protein>
<keyword evidence="2" id="KW-0150">Chloroplast</keyword>
<evidence type="ECO:0000313" key="2">
    <source>
        <dbReference type="EMBL" id="QIZ74248.1"/>
    </source>
</evidence>
<evidence type="ECO:0000259" key="1">
    <source>
        <dbReference type="Pfam" id="PF00961"/>
    </source>
</evidence>
<dbReference type="PANTHER" id="PTHR36181:SF4">
    <property type="entry name" value="LAGLIDADG ENDONUCLEASE"/>
    <property type="match status" value="1"/>
</dbReference>